<dbReference type="Pfam" id="PF07228">
    <property type="entry name" value="SpoIIE"/>
    <property type="match status" value="1"/>
</dbReference>
<dbReference type="InterPro" id="IPR001932">
    <property type="entry name" value="PPM-type_phosphatase-like_dom"/>
</dbReference>
<dbReference type="PANTHER" id="PTHR43156">
    <property type="entry name" value="STAGE II SPORULATION PROTEIN E-RELATED"/>
    <property type="match status" value="1"/>
</dbReference>
<gene>
    <name evidence="4" type="ORF">IMF26_06620</name>
</gene>
<feature type="transmembrane region" description="Helical" evidence="2">
    <location>
        <begin position="242"/>
        <end position="260"/>
    </location>
</feature>
<evidence type="ECO:0000313" key="4">
    <source>
        <dbReference type="EMBL" id="QUL97780.1"/>
    </source>
</evidence>
<dbReference type="Pfam" id="PF19732">
    <property type="entry name" value="SpoIIE_N"/>
    <property type="match status" value="1"/>
</dbReference>
<keyword evidence="2" id="KW-0472">Membrane</keyword>
<proteinExistence type="predicted"/>
<dbReference type="Gene3D" id="3.60.40.10">
    <property type="entry name" value="PPM-type phosphatase domain"/>
    <property type="match status" value="1"/>
</dbReference>
<feature type="transmembrane region" description="Helical" evidence="2">
    <location>
        <begin position="179"/>
        <end position="198"/>
    </location>
</feature>
<dbReference type="PANTHER" id="PTHR43156:SF2">
    <property type="entry name" value="STAGE II SPORULATION PROTEIN E"/>
    <property type="match status" value="1"/>
</dbReference>
<reference evidence="4" key="2">
    <citation type="journal article" date="2023" name="Biology">
        <title>Prokaryotic Life Associated with Coal-Fire Gas Vents Revealed by Metagenomics.</title>
        <authorList>
            <person name="Kadnikov V.V."/>
            <person name="Mardanov A.V."/>
            <person name="Beletsky A.V."/>
            <person name="Karnachuk O.V."/>
            <person name="Ravin N.V."/>
        </authorList>
    </citation>
    <scope>NUCLEOTIDE SEQUENCE</scope>
    <source>
        <strain evidence="4">Bu02</strain>
    </source>
</reference>
<evidence type="ECO:0000256" key="2">
    <source>
        <dbReference type="SAM" id="Phobius"/>
    </source>
</evidence>
<reference evidence="4" key="1">
    <citation type="submission" date="2020-10" db="EMBL/GenBank/DDBJ databases">
        <authorList>
            <person name="Kadnikov V."/>
            <person name="Beletsky A.V."/>
            <person name="Mardanov A.V."/>
            <person name="Karnachuk O.V."/>
            <person name="Ravin N.V."/>
        </authorList>
    </citation>
    <scope>NUCLEOTIDE SEQUENCE</scope>
    <source>
        <strain evidence="4">Bu02</strain>
    </source>
</reference>
<dbReference type="KEGG" id="fcz:IMF26_06620"/>
<keyword evidence="1" id="KW-0378">Hydrolase</keyword>
<evidence type="ECO:0000259" key="3">
    <source>
        <dbReference type="SMART" id="SM00331"/>
    </source>
</evidence>
<dbReference type="InterPro" id="IPR052016">
    <property type="entry name" value="Bact_Sigma-Reg"/>
</dbReference>
<name>A0AAT9L9R4_9FIRM</name>
<dbReference type="SUPFAM" id="SSF81606">
    <property type="entry name" value="PP2C-like"/>
    <property type="match status" value="1"/>
</dbReference>
<feature type="transmembrane region" description="Helical" evidence="2">
    <location>
        <begin position="141"/>
        <end position="167"/>
    </location>
</feature>
<dbReference type="InterPro" id="IPR036457">
    <property type="entry name" value="PPM-type-like_dom_sf"/>
</dbReference>
<organism evidence="4">
    <name type="scientific">Candidatus Fermentithermobacillus carboniphilus</name>
    <dbReference type="NCBI Taxonomy" id="3085328"/>
    <lineage>
        <taxon>Bacteria</taxon>
        <taxon>Bacillati</taxon>
        <taxon>Bacillota</taxon>
        <taxon>Candidatus Fermentithermobacillia</taxon>
        <taxon>Candidatus Fermentithermobacillales</taxon>
        <taxon>Candidatus Fermentithermobacillaceae</taxon>
        <taxon>Candidatus Fermentithermobacillus</taxon>
    </lineage>
</organism>
<evidence type="ECO:0000256" key="1">
    <source>
        <dbReference type="ARBA" id="ARBA00022801"/>
    </source>
</evidence>
<feature type="transmembrane region" description="Helical" evidence="2">
    <location>
        <begin position="266"/>
        <end position="286"/>
    </location>
</feature>
<dbReference type="GO" id="GO:0016791">
    <property type="term" value="F:phosphatase activity"/>
    <property type="evidence" value="ECO:0007669"/>
    <property type="project" value="TreeGrafter"/>
</dbReference>
<feature type="transmembrane region" description="Helical" evidence="2">
    <location>
        <begin position="115"/>
        <end position="135"/>
    </location>
</feature>
<dbReference type="SMART" id="SM00331">
    <property type="entry name" value="PP2C_SIG"/>
    <property type="match status" value="1"/>
</dbReference>
<feature type="domain" description="PPM-type phosphatase" evidence="3">
    <location>
        <begin position="515"/>
        <end position="728"/>
    </location>
</feature>
<dbReference type="InterPro" id="IPR045768">
    <property type="entry name" value="SpoIIE_N"/>
</dbReference>
<keyword evidence="2" id="KW-0812">Transmembrane</keyword>
<feature type="transmembrane region" description="Helical" evidence="2">
    <location>
        <begin position="204"/>
        <end position="235"/>
    </location>
</feature>
<feature type="transmembrane region" description="Helical" evidence="2">
    <location>
        <begin position="31"/>
        <end position="54"/>
    </location>
</feature>
<accession>A0AAT9L9R4</accession>
<sequence>MKLPAFLRLLLEKDGKTGGCLEIDKPFEQRLALTATLSFFLGRTVLGGSIAPFGPGFYAALRSLGGTGFSLLSALFMILGCVTLFKWEQIVYLFLAVMLLTVFIKPEKESRHREVLDSLVAGLVAFCVRTAIGFFQGPSLYAYISAFIEGLCVLVAGLLSFSAIAGIKESPSSRTARQALLALVLVSVGGLQGLYAFGLDVQMVTIMAGVLAMACVGGPAAGAIAGLSGGLIASLTGSGDPFAPGLLGISGVLAGIGGWFGKAESVLGYLASGLLLSFFAPSGTIVSKRLLEQMVSCAVIPLITSPVKKTLGRYLPELSDESKAKVVPQNPVDPLKLKVAAVSNALSEIGNLFSQAAITMTGSGTAPGRDEIASNDVESKGGPVTSTIRYLVERVCAECDERSFCWEEEFGAVYEAFTDLVKKMDLSGRLSIRDNTVLLKDRCHRYGELVSELNHRKEIERLERKISTFDGETRKCLAFQYRCLGQILSVRSISPEPDIRVSTGNRFSGREERFRVRLKGKTIPAEGAQKPGDVWVRYDLGPGKTLVVLADGMGKGDLAAKQSRESIDILKSLLDCGLDYDSCVSFLNSALYLAWRPDGFIALDCLLIDHETRRAYFHKLGAPPSFIKKKDGNVLVIRGSTPPAGAATTVPYLGSSEPVEPGDSIFLVSDGVFRSSPVPARAEHLIVSRLSRLKESSLDDSVKALITQSLRYQHKTPPDDVTVVGAMIEGV</sequence>
<keyword evidence="2" id="KW-1133">Transmembrane helix</keyword>
<feature type="transmembrane region" description="Helical" evidence="2">
    <location>
        <begin position="74"/>
        <end position="103"/>
    </location>
</feature>
<dbReference type="EMBL" id="CP062796">
    <property type="protein sequence ID" value="QUL97780.1"/>
    <property type="molecule type" value="Genomic_DNA"/>
</dbReference>
<dbReference type="AlphaFoldDB" id="A0AAT9L9R4"/>
<protein>
    <submittedName>
        <fullName evidence="4">SpoIIE family protein phosphatase</fullName>
    </submittedName>
</protein>